<dbReference type="GO" id="GO:0006105">
    <property type="term" value="P:succinate metabolic process"/>
    <property type="evidence" value="ECO:0007669"/>
    <property type="project" value="TreeGrafter"/>
</dbReference>
<evidence type="ECO:0000256" key="3">
    <source>
        <dbReference type="ARBA" id="ARBA00022946"/>
    </source>
</evidence>
<dbReference type="InParanoid" id="A0A6P7FRR8"/>
<dbReference type="CDD" id="cd20270">
    <property type="entry name" value="Complex1_LYR_SDHAF3_LYRM10"/>
    <property type="match status" value="1"/>
</dbReference>
<protein>
    <recommendedName>
        <fullName evidence="6">Succinate dehydrogenase assembly factor 3</fullName>
        <shortName evidence="6">SDH assembly factor 3</shortName>
        <shortName evidence="6">SDHAF3</shortName>
    </recommendedName>
</protein>
<dbReference type="GO" id="GO:0005759">
    <property type="term" value="C:mitochondrial matrix"/>
    <property type="evidence" value="ECO:0007669"/>
    <property type="project" value="UniProtKB-SubCell"/>
</dbReference>
<dbReference type="InterPro" id="IPR008381">
    <property type="entry name" value="SDHAF3/Sdh7"/>
</dbReference>
<keyword evidence="5 6" id="KW-0143">Chaperone</keyword>
<dbReference type="KEGG" id="dvv:114333390"/>
<reference evidence="9" key="1">
    <citation type="submission" date="2025-04" db="UniProtKB">
        <authorList>
            <consortium name="RefSeq"/>
        </authorList>
    </citation>
    <scope>IDENTIFICATION</scope>
    <source>
        <tissue evidence="9">Whole insect</tissue>
    </source>
</reference>
<dbReference type="Proteomes" id="UP001652700">
    <property type="component" value="Unplaced"/>
</dbReference>
<evidence type="ECO:0000256" key="2">
    <source>
        <dbReference type="ARBA" id="ARBA00006020"/>
    </source>
</evidence>
<dbReference type="FunCoup" id="A0A6P7FRR8">
    <property type="interactions" value="1044"/>
</dbReference>
<accession>A0A6P7FRR8</accession>
<comment type="subunit">
    <text evidence="6">Interacts with the iron-sulfur protein subunit within the SDH catalytic dimer.</text>
</comment>
<dbReference type="GO" id="GO:0005758">
    <property type="term" value="C:mitochondrial intermembrane space"/>
    <property type="evidence" value="ECO:0007669"/>
    <property type="project" value="TreeGrafter"/>
</dbReference>
<comment type="function">
    <text evidence="6">Plays an essential role in the assembly of succinate dehydrogenase (SDH), an enzyme complex (also referred to as respiratory complex II) that is a component of both the tricarboxylic acid (TCA) cycle and the mitochondrial electron transport chain, and which couples the oxidation of succinate to fumarate with the reduction of ubiquinone (coenzyme Q) to ubiquinol. Promotes maturation of the iron-sulfur protein subunit of the SDH catalytic dimer, protecting it from the deleterious effects of oxidants. May act together with SDHAF1.</text>
</comment>
<dbReference type="CTD" id="57001"/>
<dbReference type="PANTHER" id="PTHR13137">
    <property type="entry name" value="DC11 ACN9 HOMOLOG"/>
    <property type="match status" value="1"/>
</dbReference>
<organism evidence="9">
    <name type="scientific">Diabrotica virgifera virgifera</name>
    <name type="common">western corn rootworm</name>
    <dbReference type="NCBI Taxonomy" id="50390"/>
    <lineage>
        <taxon>Eukaryota</taxon>
        <taxon>Metazoa</taxon>
        <taxon>Ecdysozoa</taxon>
        <taxon>Arthropoda</taxon>
        <taxon>Hexapoda</taxon>
        <taxon>Insecta</taxon>
        <taxon>Pterygota</taxon>
        <taxon>Neoptera</taxon>
        <taxon>Endopterygota</taxon>
        <taxon>Coleoptera</taxon>
        <taxon>Polyphaga</taxon>
        <taxon>Cucujiformia</taxon>
        <taxon>Chrysomeloidea</taxon>
        <taxon>Chrysomelidae</taxon>
        <taxon>Galerucinae</taxon>
        <taxon>Diabroticina</taxon>
        <taxon>Diabroticites</taxon>
        <taxon>Diabrotica</taxon>
    </lineage>
</organism>
<dbReference type="Pfam" id="PF13233">
    <property type="entry name" value="Complex1_LYR_2"/>
    <property type="match status" value="1"/>
</dbReference>
<proteinExistence type="inferred from homology"/>
<evidence type="ECO:0000313" key="7">
    <source>
        <dbReference type="EnsemblMetazoa" id="XP_028139059.1"/>
    </source>
</evidence>
<comment type="subcellular location">
    <subcellularLocation>
        <location evidence="1 6">Mitochondrion matrix</location>
    </subcellularLocation>
</comment>
<dbReference type="EnsemblMetazoa" id="XM_028283258.2">
    <property type="protein sequence ID" value="XP_028139059.1"/>
    <property type="gene ID" value="LOC114333390"/>
</dbReference>
<reference evidence="7" key="2">
    <citation type="submission" date="2025-05" db="UniProtKB">
        <authorList>
            <consortium name="EnsemblMetazoa"/>
        </authorList>
    </citation>
    <scope>IDENTIFICATION</scope>
</reference>
<keyword evidence="4 6" id="KW-0496">Mitochondrion</keyword>
<dbReference type="OrthoDB" id="278329at2759"/>
<evidence type="ECO:0000256" key="1">
    <source>
        <dbReference type="ARBA" id="ARBA00004305"/>
    </source>
</evidence>
<evidence type="ECO:0000256" key="4">
    <source>
        <dbReference type="ARBA" id="ARBA00023128"/>
    </source>
</evidence>
<gene>
    <name evidence="9" type="primary">LOC114333390</name>
</gene>
<dbReference type="GO" id="GO:0034553">
    <property type="term" value="P:mitochondrial respiratory chain complex II assembly"/>
    <property type="evidence" value="ECO:0007669"/>
    <property type="project" value="UniProtKB-UniRule"/>
</dbReference>
<dbReference type="AlphaFoldDB" id="A0A6P7FRR8"/>
<evidence type="ECO:0000313" key="9">
    <source>
        <dbReference type="RefSeq" id="XP_028139059.1"/>
    </source>
</evidence>
<dbReference type="PANTHER" id="PTHR13137:SF6">
    <property type="entry name" value="SUCCINATE DEHYDROGENASE ASSEMBLY FACTOR 3, MITOCHONDRIAL"/>
    <property type="match status" value="1"/>
</dbReference>
<evidence type="ECO:0000313" key="8">
    <source>
        <dbReference type="Proteomes" id="UP001652700"/>
    </source>
</evidence>
<name>A0A6P7FRR8_DIAVI</name>
<evidence type="ECO:0000256" key="5">
    <source>
        <dbReference type="ARBA" id="ARBA00023186"/>
    </source>
</evidence>
<keyword evidence="3" id="KW-0809">Transit peptide</keyword>
<sequence length="115" mass="13349">MTYTHLQRVRILYKTILKLHRGLPGELQLIGTSYTRDEFKRHKKCNTAEAQVFINEWTNYAITLAHQLGLRGPKTGTDKLGATLSTEEIDQLRDDQICQLYELMEESAKPKKEEK</sequence>
<comment type="similarity">
    <text evidence="2 6">Belongs to the complex I LYR family. SDHAF3 subfamily.</text>
</comment>
<dbReference type="RefSeq" id="XP_028139059.1">
    <property type="nucleotide sequence ID" value="XM_028283258.1"/>
</dbReference>
<evidence type="ECO:0000256" key="6">
    <source>
        <dbReference type="RuleBase" id="RU368039"/>
    </source>
</evidence>
<dbReference type="GeneID" id="114333390"/>
<keyword evidence="8" id="KW-1185">Reference proteome</keyword>